<feature type="region of interest" description="Disordered" evidence="1">
    <location>
        <begin position="1"/>
        <end position="47"/>
    </location>
</feature>
<evidence type="ECO:0000256" key="1">
    <source>
        <dbReference type="SAM" id="MobiDB-lite"/>
    </source>
</evidence>
<accession>A0A6J4S614</accession>
<dbReference type="AlphaFoldDB" id="A0A6J4S614"/>
<sequence length="123" mass="13001">EGRQAGSRPRGPPRGRGRVGGLRGVRGRPPDLHGRLPGGAGRALAPPLPRVLRVGGLHAVGRARGPVGRRAGPDVPDRPGRHGLRAPARDARARQPLPRPPRGVRRGPQRRPRGLRRGPLGGL</sequence>
<proteinExistence type="predicted"/>
<reference evidence="2" key="1">
    <citation type="submission" date="2020-02" db="EMBL/GenBank/DDBJ databases">
        <authorList>
            <person name="Meier V. D."/>
        </authorList>
    </citation>
    <scope>NUCLEOTIDE SEQUENCE</scope>
    <source>
        <strain evidence="2">AVDCRST_MAG13</strain>
    </source>
</reference>
<feature type="compositionally biased region" description="Basic residues" evidence="1">
    <location>
        <begin position="102"/>
        <end position="116"/>
    </location>
</feature>
<feature type="non-terminal residue" evidence="2">
    <location>
        <position position="123"/>
    </location>
</feature>
<name>A0A6J4S614_9ACTN</name>
<feature type="compositionally biased region" description="Basic and acidic residues" evidence="1">
    <location>
        <begin position="71"/>
        <end position="80"/>
    </location>
</feature>
<feature type="non-terminal residue" evidence="2">
    <location>
        <position position="1"/>
    </location>
</feature>
<protein>
    <submittedName>
        <fullName evidence="2">Uncharacterized protein</fullName>
    </submittedName>
</protein>
<evidence type="ECO:0000313" key="2">
    <source>
        <dbReference type="EMBL" id="CAA9486242.1"/>
    </source>
</evidence>
<feature type="region of interest" description="Disordered" evidence="1">
    <location>
        <begin position="62"/>
        <end position="123"/>
    </location>
</feature>
<organism evidence="2">
    <name type="scientific">uncultured Solirubrobacteraceae bacterium</name>
    <dbReference type="NCBI Taxonomy" id="1162706"/>
    <lineage>
        <taxon>Bacteria</taxon>
        <taxon>Bacillati</taxon>
        <taxon>Actinomycetota</taxon>
        <taxon>Thermoleophilia</taxon>
        <taxon>Solirubrobacterales</taxon>
        <taxon>Solirubrobacteraceae</taxon>
        <taxon>environmental samples</taxon>
    </lineage>
</organism>
<dbReference type="EMBL" id="CADCVO010000228">
    <property type="protein sequence ID" value="CAA9486242.1"/>
    <property type="molecule type" value="Genomic_DNA"/>
</dbReference>
<gene>
    <name evidence="2" type="ORF">AVDCRST_MAG13-1468</name>
</gene>